<comment type="function">
    <text evidence="1 9">May be involved in recombinational repair of damaged DNA.</text>
</comment>
<keyword evidence="7 9" id="KW-0234">DNA repair</keyword>
<evidence type="ECO:0000256" key="8">
    <source>
        <dbReference type="ARBA" id="ARBA00033408"/>
    </source>
</evidence>
<dbReference type="PANTHER" id="PTHR11059:SF0">
    <property type="entry name" value="DNA REPAIR PROTEIN RECN"/>
    <property type="match status" value="1"/>
</dbReference>
<name>A0A1H0PSS6_9ACTN</name>
<gene>
    <name evidence="13" type="ORF">SAMN04515671_2882</name>
</gene>
<keyword evidence="14" id="KW-1185">Reference proteome</keyword>
<evidence type="ECO:0000256" key="11">
    <source>
        <dbReference type="SAM" id="MobiDB-lite"/>
    </source>
</evidence>
<comment type="similarity">
    <text evidence="2 9">Belongs to the RecN family.</text>
</comment>
<evidence type="ECO:0000256" key="5">
    <source>
        <dbReference type="ARBA" id="ARBA00022763"/>
    </source>
</evidence>
<feature type="domain" description="RecF/RecN/SMC N-terminal" evidence="12">
    <location>
        <begin position="2"/>
        <end position="523"/>
    </location>
</feature>
<dbReference type="FunFam" id="3.40.50.300:FF:000319">
    <property type="entry name" value="DNA repair protein RecN"/>
    <property type="match status" value="1"/>
</dbReference>
<dbReference type="EMBL" id="LT629710">
    <property type="protein sequence ID" value="SDP07599.1"/>
    <property type="molecule type" value="Genomic_DNA"/>
</dbReference>
<dbReference type="GO" id="GO:0006310">
    <property type="term" value="P:DNA recombination"/>
    <property type="evidence" value="ECO:0007669"/>
    <property type="project" value="InterPro"/>
</dbReference>
<dbReference type="PANTHER" id="PTHR11059">
    <property type="entry name" value="DNA REPAIR PROTEIN RECN"/>
    <property type="match status" value="1"/>
</dbReference>
<dbReference type="GO" id="GO:0043590">
    <property type="term" value="C:bacterial nucleoid"/>
    <property type="evidence" value="ECO:0007669"/>
    <property type="project" value="TreeGrafter"/>
</dbReference>
<evidence type="ECO:0000256" key="4">
    <source>
        <dbReference type="ARBA" id="ARBA00022741"/>
    </source>
</evidence>
<organism evidence="13 14">
    <name type="scientific">Nakamurella panacisegetis</name>
    <dbReference type="NCBI Taxonomy" id="1090615"/>
    <lineage>
        <taxon>Bacteria</taxon>
        <taxon>Bacillati</taxon>
        <taxon>Actinomycetota</taxon>
        <taxon>Actinomycetes</taxon>
        <taxon>Nakamurellales</taxon>
        <taxon>Nakamurellaceae</taxon>
        <taxon>Nakamurella</taxon>
    </lineage>
</organism>
<evidence type="ECO:0000259" key="12">
    <source>
        <dbReference type="Pfam" id="PF02463"/>
    </source>
</evidence>
<evidence type="ECO:0000256" key="2">
    <source>
        <dbReference type="ARBA" id="ARBA00009441"/>
    </source>
</evidence>
<dbReference type="OrthoDB" id="9806954at2"/>
<dbReference type="InterPro" id="IPR004604">
    <property type="entry name" value="DNA_recomb/repair_RecN"/>
</dbReference>
<dbReference type="STRING" id="1090615.SAMN04515671_2882"/>
<dbReference type="Pfam" id="PF02463">
    <property type="entry name" value="SMC_N"/>
    <property type="match status" value="1"/>
</dbReference>
<dbReference type="Gene3D" id="3.40.50.300">
    <property type="entry name" value="P-loop containing nucleotide triphosphate hydrolases"/>
    <property type="match status" value="2"/>
</dbReference>
<proteinExistence type="inferred from homology"/>
<dbReference type="InterPro" id="IPR003395">
    <property type="entry name" value="RecF/RecN/SMC_N"/>
</dbReference>
<evidence type="ECO:0000256" key="1">
    <source>
        <dbReference type="ARBA" id="ARBA00003618"/>
    </source>
</evidence>
<feature type="region of interest" description="Disordered" evidence="11">
    <location>
        <begin position="571"/>
        <end position="595"/>
    </location>
</feature>
<dbReference type="GO" id="GO:0005524">
    <property type="term" value="F:ATP binding"/>
    <property type="evidence" value="ECO:0007669"/>
    <property type="project" value="UniProtKB-KW"/>
</dbReference>
<evidence type="ECO:0000256" key="6">
    <source>
        <dbReference type="ARBA" id="ARBA00022840"/>
    </source>
</evidence>
<evidence type="ECO:0000313" key="14">
    <source>
        <dbReference type="Proteomes" id="UP000198741"/>
    </source>
</evidence>
<evidence type="ECO:0000313" key="13">
    <source>
        <dbReference type="EMBL" id="SDP07599.1"/>
    </source>
</evidence>
<dbReference type="NCBIfam" id="TIGR00634">
    <property type="entry name" value="recN"/>
    <property type="match status" value="1"/>
</dbReference>
<keyword evidence="6" id="KW-0067">ATP-binding</keyword>
<dbReference type="SUPFAM" id="SSF52540">
    <property type="entry name" value="P-loop containing nucleoside triphosphate hydrolases"/>
    <property type="match status" value="2"/>
</dbReference>
<dbReference type="CDD" id="cd03241">
    <property type="entry name" value="ABC_RecN"/>
    <property type="match status" value="1"/>
</dbReference>
<dbReference type="Proteomes" id="UP000198741">
    <property type="component" value="Chromosome I"/>
</dbReference>
<evidence type="ECO:0000256" key="10">
    <source>
        <dbReference type="SAM" id="Coils"/>
    </source>
</evidence>
<dbReference type="AlphaFoldDB" id="A0A1H0PSS6"/>
<dbReference type="RefSeq" id="WP_090476896.1">
    <property type="nucleotide sequence ID" value="NZ_LT629710.1"/>
</dbReference>
<dbReference type="GO" id="GO:0006281">
    <property type="term" value="P:DNA repair"/>
    <property type="evidence" value="ECO:0007669"/>
    <property type="project" value="UniProtKB-KW"/>
</dbReference>
<evidence type="ECO:0000256" key="7">
    <source>
        <dbReference type="ARBA" id="ARBA00023204"/>
    </source>
</evidence>
<feature type="coiled-coil region" evidence="10">
    <location>
        <begin position="332"/>
        <end position="359"/>
    </location>
</feature>
<protein>
    <recommendedName>
        <fullName evidence="3 9">DNA repair protein RecN</fullName>
    </recommendedName>
    <alternativeName>
        <fullName evidence="8 9">Recombination protein N</fullName>
    </alternativeName>
</protein>
<sequence>MLTELHISGLGVIDDAVIEPHTGFTVVTGETGAGKTMVVTALGLLTGGRGDAGRVRVGVDRAVVEARIAGPLGDAALKTLDSVGGSTDDDGSVILVRSVGADGRSRGHIGGRAAPLSALAEISEPLIAVHGQSEAISLLRGGRQRAVLDRFAGSDAELAAYRTARIAWQQAVSDLADRTSHARERAQREQLLRLGVDEIGKVDPQPGEDVDLIAEVRRLENADALRSGAQQALQALTGESSPDEPNAVGLVEGARKVLEATSDERLTAAAAALHSVSAVVLDTASDLTSFLGDLDADPERLETLLNRQAVLRSLTRRYGADINAVLAWRAEAEAELRTLDSSEEALAQLRGRCAELAAATAAAAVALTKRRRKAAAELGERATAELAHLAMGRATLSVTVTQRAADPEASDGLKVGRSWVSAGVDGVDQVEFAMVAHAGAPLLPIAKGASGGELSRVMLAVEVVLAGADPVATMVFDEVDAGVGGRAATEIGRRLAMLATDHQVIVVTHLAQVAAFADRHYVVDAGPGDAVGSSAVHQVENAARELELARMLGGTDGASARAHASDLLTAAGSARPVGAGPSGRTAGKRAARTPG</sequence>
<keyword evidence="10" id="KW-0175">Coiled coil</keyword>
<feature type="compositionally biased region" description="Basic residues" evidence="11">
    <location>
        <begin position="586"/>
        <end position="595"/>
    </location>
</feature>
<keyword evidence="5 9" id="KW-0227">DNA damage</keyword>
<dbReference type="PIRSF" id="PIRSF003128">
    <property type="entry name" value="RecN"/>
    <property type="match status" value="1"/>
</dbReference>
<accession>A0A1H0PSS6</accession>
<dbReference type="GO" id="GO:0009432">
    <property type="term" value="P:SOS response"/>
    <property type="evidence" value="ECO:0007669"/>
    <property type="project" value="TreeGrafter"/>
</dbReference>
<evidence type="ECO:0000256" key="9">
    <source>
        <dbReference type="PIRNR" id="PIRNR003128"/>
    </source>
</evidence>
<keyword evidence="4" id="KW-0547">Nucleotide-binding</keyword>
<dbReference type="InterPro" id="IPR027417">
    <property type="entry name" value="P-loop_NTPase"/>
</dbReference>
<reference evidence="13 14" key="1">
    <citation type="submission" date="2016-10" db="EMBL/GenBank/DDBJ databases">
        <authorList>
            <person name="de Groot N.N."/>
        </authorList>
    </citation>
    <scope>NUCLEOTIDE SEQUENCE [LARGE SCALE GENOMIC DNA]</scope>
    <source>
        <strain evidence="14">P4-7,KCTC 19426,CECT 7604</strain>
    </source>
</reference>
<evidence type="ECO:0000256" key="3">
    <source>
        <dbReference type="ARBA" id="ARBA00021315"/>
    </source>
</evidence>